<gene>
    <name evidence="1" type="ORF">C791_0501</name>
</gene>
<name>M2PR51_9PSEU</name>
<accession>M2PR51</accession>
<dbReference type="Proteomes" id="UP000014137">
    <property type="component" value="Unassembled WGS sequence"/>
</dbReference>
<proteinExistence type="predicted"/>
<reference evidence="1 2" key="1">
    <citation type="submission" date="2012-10" db="EMBL/GenBank/DDBJ databases">
        <title>Genome assembly of Amycolatopsis azurea DSM 43854.</title>
        <authorList>
            <person name="Khatri I."/>
            <person name="Kaur I."/>
            <person name="Subramanian S."/>
            <person name="Mayilraj S."/>
        </authorList>
    </citation>
    <scope>NUCLEOTIDE SEQUENCE [LARGE SCALE GENOMIC DNA]</scope>
    <source>
        <strain evidence="1 2">DSM 43854</strain>
    </source>
</reference>
<organism evidence="1 2">
    <name type="scientific">Amycolatopsis azurea DSM 43854</name>
    <dbReference type="NCBI Taxonomy" id="1238180"/>
    <lineage>
        <taxon>Bacteria</taxon>
        <taxon>Bacillati</taxon>
        <taxon>Actinomycetota</taxon>
        <taxon>Actinomycetes</taxon>
        <taxon>Pseudonocardiales</taxon>
        <taxon>Pseudonocardiaceae</taxon>
        <taxon>Amycolatopsis</taxon>
    </lineage>
</organism>
<dbReference type="EMBL" id="ANMG01000107">
    <property type="protein sequence ID" value="EMD22015.1"/>
    <property type="molecule type" value="Genomic_DNA"/>
</dbReference>
<dbReference type="PATRIC" id="fig|1238180.3.peg.8234"/>
<evidence type="ECO:0000313" key="1">
    <source>
        <dbReference type="EMBL" id="EMD22015.1"/>
    </source>
</evidence>
<comment type="caution">
    <text evidence="1">The sequence shown here is derived from an EMBL/GenBank/DDBJ whole genome shotgun (WGS) entry which is preliminary data.</text>
</comment>
<evidence type="ECO:0000313" key="2">
    <source>
        <dbReference type="Proteomes" id="UP000014137"/>
    </source>
</evidence>
<sequence length="38" mass="4075">MIRSVAAAFPVIGGSFWRRRTIDLLLVASSGCTTARHG</sequence>
<protein>
    <submittedName>
        <fullName evidence="1">Uncharacterized protein</fullName>
    </submittedName>
</protein>
<dbReference type="AlphaFoldDB" id="M2PR51"/>